<name>A0A087UE09_STEMI</name>
<evidence type="ECO:0000313" key="6">
    <source>
        <dbReference type="EMBL" id="KFM75598.1"/>
    </source>
</evidence>
<evidence type="ECO:0000256" key="1">
    <source>
        <dbReference type="ARBA" id="ARBA00004277"/>
    </source>
</evidence>
<keyword evidence="2" id="KW-0813">Transport</keyword>
<feature type="non-terminal residue" evidence="6">
    <location>
        <position position="177"/>
    </location>
</feature>
<evidence type="ECO:0000256" key="2">
    <source>
        <dbReference type="ARBA" id="ARBA00022448"/>
    </source>
</evidence>
<dbReference type="EMBL" id="KK119396">
    <property type="protein sequence ID" value="KFM75598.1"/>
    <property type="molecule type" value="Genomic_DNA"/>
</dbReference>
<dbReference type="GO" id="GO:0030131">
    <property type="term" value="C:clathrin adaptor complex"/>
    <property type="evidence" value="ECO:0007669"/>
    <property type="project" value="InterPro"/>
</dbReference>
<evidence type="ECO:0000256" key="4">
    <source>
        <dbReference type="ARBA" id="ARBA00023136"/>
    </source>
</evidence>
<dbReference type="PRINTS" id="PR00314">
    <property type="entry name" value="CLATHRINADPT"/>
</dbReference>
<keyword evidence="4" id="KW-0472">Membrane</keyword>
<proteinExistence type="predicted"/>
<evidence type="ECO:0000256" key="5">
    <source>
        <dbReference type="ARBA" id="ARBA00023176"/>
    </source>
</evidence>
<dbReference type="FunFam" id="3.30.450.60:FF:000002">
    <property type="entry name" value="AP-2 complex subunit mu, putative"/>
    <property type="match status" value="1"/>
</dbReference>
<dbReference type="InterPro" id="IPR050431">
    <property type="entry name" value="Adaptor_comp_med_subunit"/>
</dbReference>
<dbReference type="GO" id="GO:0016192">
    <property type="term" value="P:vesicle-mediated transport"/>
    <property type="evidence" value="ECO:0007669"/>
    <property type="project" value="InterPro"/>
</dbReference>
<keyword evidence="3" id="KW-0653">Protein transport</keyword>
<sequence length="177" mass="20195">MLLSAFYIISSRGDVLLYEKYRDDIPEEHLNYIISAVAKSKPGVGTPCIKHKEAQGYNIKREKVTYLVISRKEISSIIILQFLESFYSLVRNFCGGATEDYIVKNLVLIHELMTECVDNGFIRSTNTELVRHNIYSDPVSPHTYKKCETRKPGPFGMEKVFAPNTASERPLVRSKSQ</sequence>
<organism evidence="6 7">
    <name type="scientific">Stegodyphus mimosarum</name>
    <name type="common">African social velvet spider</name>
    <dbReference type="NCBI Taxonomy" id="407821"/>
    <lineage>
        <taxon>Eukaryota</taxon>
        <taxon>Metazoa</taxon>
        <taxon>Ecdysozoa</taxon>
        <taxon>Arthropoda</taxon>
        <taxon>Chelicerata</taxon>
        <taxon>Arachnida</taxon>
        <taxon>Araneae</taxon>
        <taxon>Araneomorphae</taxon>
        <taxon>Entelegynae</taxon>
        <taxon>Eresoidea</taxon>
        <taxon>Eresidae</taxon>
        <taxon>Stegodyphus</taxon>
    </lineage>
</organism>
<dbReference type="OMA" id="HELMTEC"/>
<dbReference type="Gene3D" id="3.30.450.60">
    <property type="match status" value="1"/>
</dbReference>
<dbReference type="InterPro" id="IPR001392">
    <property type="entry name" value="Clathrin_mu"/>
</dbReference>
<keyword evidence="7" id="KW-1185">Reference proteome</keyword>
<evidence type="ECO:0000313" key="7">
    <source>
        <dbReference type="Proteomes" id="UP000054359"/>
    </source>
</evidence>
<keyword evidence="5" id="KW-0168">Coated pit</keyword>
<dbReference type="InterPro" id="IPR011012">
    <property type="entry name" value="Longin-like_dom_sf"/>
</dbReference>
<dbReference type="SUPFAM" id="SSF64356">
    <property type="entry name" value="SNARE-like"/>
    <property type="match status" value="1"/>
</dbReference>
<dbReference type="PANTHER" id="PTHR10529">
    <property type="entry name" value="AP COMPLEX SUBUNIT MU"/>
    <property type="match status" value="1"/>
</dbReference>
<accession>A0A087UE09</accession>
<dbReference type="GO" id="GO:0006886">
    <property type="term" value="P:intracellular protein transport"/>
    <property type="evidence" value="ECO:0007669"/>
    <property type="project" value="InterPro"/>
</dbReference>
<comment type="subcellular location">
    <subcellularLocation>
        <location evidence="1">Membrane</location>
        <location evidence="1">Coated pit</location>
        <topology evidence="1">Peripheral membrane protein</topology>
        <orientation evidence="1">Cytoplasmic side</orientation>
    </subcellularLocation>
</comment>
<reference evidence="6 7" key="1">
    <citation type="submission" date="2013-11" db="EMBL/GenBank/DDBJ databases">
        <title>Genome sequencing of Stegodyphus mimosarum.</title>
        <authorList>
            <person name="Bechsgaard J."/>
        </authorList>
    </citation>
    <scope>NUCLEOTIDE SEQUENCE [LARGE SCALE GENOMIC DNA]</scope>
</reference>
<protein>
    <submittedName>
        <fullName evidence="6">AP-4 complex subunit mu-1</fullName>
    </submittedName>
</protein>
<dbReference type="Proteomes" id="UP000054359">
    <property type="component" value="Unassembled WGS sequence"/>
</dbReference>
<gene>
    <name evidence="6" type="ORF">X975_05480</name>
</gene>
<dbReference type="OrthoDB" id="10259133at2759"/>
<dbReference type="AlphaFoldDB" id="A0A087UE09"/>
<dbReference type="STRING" id="407821.A0A087UE09"/>
<evidence type="ECO:0000256" key="3">
    <source>
        <dbReference type="ARBA" id="ARBA00022927"/>
    </source>
</evidence>
<dbReference type="GO" id="GO:0005905">
    <property type="term" value="C:clathrin-coated pit"/>
    <property type="evidence" value="ECO:0007669"/>
    <property type="project" value="UniProtKB-KW"/>
</dbReference>